<dbReference type="Gene3D" id="2.60.40.10">
    <property type="entry name" value="Immunoglobulins"/>
    <property type="match status" value="1"/>
</dbReference>
<feature type="disulfide bond" evidence="7">
    <location>
        <begin position="302"/>
        <end position="311"/>
    </location>
</feature>
<dbReference type="Gene3D" id="2.10.25.10">
    <property type="entry name" value="Laminin"/>
    <property type="match status" value="1"/>
</dbReference>
<evidence type="ECO:0000313" key="14">
    <source>
        <dbReference type="Proteomes" id="UP000663852"/>
    </source>
</evidence>
<evidence type="ECO:0000256" key="5">
    <source>
        <dbReference type="ARBA" id="ARBA00023157"/>
    </source>
</evidence>
<dbReference type="SUPFAM" id="SSF57196">
    <property type="entry name" value="EGF/Laminin"/>
    <property type="match status" value="1"/>
</dbReference>
<feature type="chain" id="PRO_5032609552" evidence="10">
    <location>
        <begin position="27"/>
        <end position="582"/>
    </location>
</feature>
<dbReference type="CDD" id="cd00096">
    <property type="entry name" value="Ig"/>
    <property type="match status" value="1"/>
</dbReference>
<dbReference type="CDD" id="cd00054">
    <property type="entry name" value="EGF_CA"/>
    <property type="match status" value="1"/>
</dbReference>
<evidence type="ECO:0000256" key="2">
    <source>
        <dbReference type="ARBA" id="ARBA00022729"/>
    </source>
</evidence>
<evidence type="ECO:0000256" key="10">
    <source>
        <dbReference type="SAM" id="SignalP"/>
    </source>
</evidence>
<keyword evidence="5 7" id="KW-1015">Disulfide bond</keyword>
<keyword evidence="7" id="KW-0245">EGF-like domain</keyword>
<gene>
    <name evidence="13" type="ORF">EDS130_LOCUS27907</name>
</gene>
<dbReference type="PROSITE" id="PS50026">
    <property type="entry name" value="EGF_3"/>
    <property type="match status" value="1"/>
</dbReference>
<evidence type="ECO:0000256" key="9">
    <source>
        <dbReference type="SAM" id="Phobius"/>
    </source>
</evidence>
<dbReference type="GO" id="GO:0016020">
    <property type="term" value="C:membrane"/>
    <property type="evidence" value="ECO:0007669"/>
    <property type="project" value="UniProtKB-SubCell"/>
</dbReference>
<comment type="subcellular location">
    <subcellularLocation>
        <location evidence="1">Membrane</location>
    </subcellularLocation>
</comment>
<evidence type="ECO:0000256" key="3">
    <source>
        <dbReference type="ARBA" id="ARBA00022737"/>
    </source>
</evidence>
<evidence type="ECO:0000256" key="7">
    <source>
        <dbReference type="PROSITE-ProRule" id="PRU00076"/>
    </source>
</evidence>
<feature type="signal peptide" evidence="10">
    <location>
        <begin position="1"/>
        <end position="26"/>
    </location>
</feature>
<proteinExistence type="predicted"/>
<dbReference type="EMBL" id="CAJNOJ010000179">
    <property type="protein sequence ID" value="CAF1249742.1"/>
    <property type="molecule type" value="Genomic_DNA"/>
</dbReference>
<evidence type="ECO:0000259" key="12">
    <source>
        <dbReference type="PROSITE" id="PS50835"/>
    </source>
</evidence>
<comment type="caution">
    <text evidence="13">The sequence shown here is derived from an EMBL/GenBank/DDBJ whole genome shotgun (WGS) entry which is preliminary data.</text>
</comment>
<comment type="caution">
    <text evidence="7">Lacks conserved residue(s) required for the propagation of feature annotation.</text>
</comment>
<dbReference type="InterPro" id="IPR007110">
    <property type="entry name" value="Ig-like_dom"/>
</dbReference>
<keyword evidence="4 9" id="KW-0472">Membrane</keyword>
<keyword evidence="2 10" id="KW-0732">Signal</keyword>
<feature type="domain" description="EGF-like" evidence="11">
    <location>
        <begin position="275"/>
        <end position="312"/>
    </location>
</feature>
<dbReference type="PANTHER" id="PTHR23277">
    <property type="entry name" value="NECTIN-RELATED"/>
    <property type="match status" value="1"/>
</dbReference>
<sequence>MSSITNSYIQLIILISRIIFIHQTIAVNQCDFSSAPYLQSAAYSHSIVLRVQPIDLFEQDYKRSDSIIRKVLVREVIKSPLNSSSVEQQVKTNDMIIIRINDNDDEYLDNSCWHLLRVGTVDVILFLNETKNNEFDLHYPPVESTLRVRENIDAVLNHDPYSPQVLIKTRLDRAILSKDYSLQCNSRGNPLPQLLWSKKTDINETLEYYPLSKQCHRSCRIYSIQYKYQSTLFFQSLTLDDIGTYVCHAENPMNRTSTSVYLDIDRESSRNQLNKNLTCSSLQDCHNRGQCISINNQLKCLCDSQYFGERCETNYDDVIKKQDSAILLFKSRFLAGFILVLIGFCLLLIVLVSWLLARNNKQQQRNRFKKNLPEKTSADRPLLPSPTTTPAKQQETIIVSNETNSIIPISSLPAEQTKKLSSFPQATIRLSQSPTIVSKIISSPSHPSPPIPIRRTVPQGILTRESSIATDEDDEDGLNSFFRQYQTLPPVPTKIDEEYEERFSMSMNTSEELGLGSLMNGYHTTNRVLSPDHEEFYRTGIIKPLDMGNEPSQRYTKYVSSYSKFVLPRPVKSSSLSEYQQR</sequence>
<dbReference type="InterPro" id="IPR000742">
    <property type="entry name" value="EGF"/>
</dbReference>
<feature type="domain" description="Ig-like" evidence="12">
    <location>
        <begin position="163"/>
        <end position="265"/>
    </location>
</feature>
<evidence type="ECO:0000313" key="13">
    <source>
        <dbReference type="EMBL" id="CAF1249742.1"/>
    </source>
</evidence>
<accession>A0A815A181</accession>
<dbReference type="SMART" id="SM00408">
    <property type="entry name" value="IGc2"/>
    <property type="match status" value="1"/>
</dbReference>
<dbReference type="InterPro" id="IPR003598">
    <property type="entry name" value="Ig_sub2"/>
</dbReference>
<reference evidence="13" key="1">
    <citation type="submission" date="2021-02" db="EMBL/GenBank/DDBJ databases">
        <authorList>
            <person name="Nowell W R."/>
        </authorList>
    </citation>
    <scope>NUCLEOTIDE SEQUENCE</scope>
</reference>
<dbReference type="GO" id="GO:0007156">
    <property type="term" value="P:homophilic cell adhesion via plasma membrane adhesion molecules"/>
    <property type="evidence" value="ECO:0007669"/>
    <property type="project" value="TreeGrafter"/>
</dbReference>
<evidence type="ECO:0000256" key="8">
    <source>
        <dbReference type="SAM" id="MobiDB-lite"/>
    </source>
</evidence>
<dbReference type="Proteomes" id="UP000663852">
    <property type="component" value="Unassembled WGS sequence"/>
</dbReference>
<protein>
    <submittedName>
        <fullName evidence="13">Uncharacterized protein</fullName>
    </submittedName>
</protein>
<keyword evidence="6" id="KW-0325">Glycoprotein</keyword>
<evidence type="ECO:0000256" key="4">
    <source>
        <dbReference type="ARBA" id="ARBA00023136"/>
    </source>
</evidence>
<evidence type="ECO:0000256" key="1">
    <source>
        <dbReference type="ARBA" id="ARBA00004370"/>
    </source>
</evidence>
<dbReference type="Pfam" id="PF13927">
    <property type="entry name" value="Ig_3"/>
    <property type="match status" value="1"/>
</dbReference>
<evidence type="ECO:0000259" key="11">
    <source>
        <dbReference type="PROSITE" id="PS50026"/>
    </source>
</evidence>
<dbReference type="PANTHER" id="PTHR23277:SF108">
    <property type="entry name" value="FASCICLIN-3"/>
    <property type="match status" value="1"/>
</dbReference>
<feature type="region of interest" description="Disordered" evidence="8">
    <location>
        <begin position="365"/>
        <end position="393"/>
    </location>
</feature>
<keyword evidence="9" id="KW-1133">Transmembrane helix</keyword>
<organism evidence="13 14">
    <name type="scientific">Adineta ricciae</name>
    <name type="common">Rotifer</name>
    <dbReference type="NCBI Taxonomy" id="249248"/>
    <lineage>
        <taxon>Eukaryota</taxon>
        <taxon>Metazoa</taxon>
        <taxon>Spiralia</taxon>
        <taxon>Gnathifera</taxon>
        <taxon>Rotifera</taxon>
        <taxon>Eurotatoria</taxon>
        <taxon>Bdelloidea</taxon>
        <taxon>Adinetida</taxon>
        <taxon>Adinetidae</taxon>
        <taxon>Adineta</taxon>
    </lineage>
</organism>
<dbReference type="PROSITE" id="PS00022">
    <property type="entry name" value="EGF_1"/>
    <property type="match status" value="1"/>
</dbReference>
<dbReference type="AlphaFoldDB" id="A0A815A181"/>
<dbReference type="InterPro" id="IPR013783">
    <property type="entry name" value="Ig-like_fold"/>
</dbReference>
<keyword evidence="9" id="KW-0812">Transmembrane</keyword>
<feature type="transmembrane region" description="Helical" evidence="9">
    <location>
        <begin position="333"/>
        <end position="357"/>
    </location>
</feature>
<dbReference type="GO" id="GO:0005912">
    <property type="term" value="C:adherens junction"/>
    <property type="evidence" value="ECO:0007669"/>
    <property type="project" value="TreeGrafter"/>
</dbReference>
<dbReference type="SUPFAM" id="SSF48726">
    <property type="entry name" value="Immunoglobulin"/>
    <property type="match status" value="1"/>
</dbReference>
<dbReference type="InterPro" id="IPR051427">
    <property type="entry name" value="Nectin/Nectin-like"/>
</dbReference>
<dbReference type="InterPro" id="IPR036179">
    <property type="entry name" value="Ig-like_dom_sf"/>
</dbReference>
<evidence type="ECO:0000256" key="6">
    <source>
        <dbReference type="ARBA" id="ARBA00023180"/>
    </source>
</evidence>
<keyword evidence="3" id="KW-0677">Repeat</keyword>
<dbReference type="PROSITE" id="PS50835">
    <property type="entry name" value="IG_LIKE"/>
    <property type="match status" value="1"/>
</dbReference>
<dbReference type="OrthoDB" id="10012075at2759"/>
<dbReference type="GO" id="GO:0007157">
    <property type="term" value="P:heterophilic cell-cell adhesion via plasma membrane cell adhesion molecules"/>
    <property type="evidence" value="ECO:0007669"/>
    <property type="project" value="TreeGrafter"/>
</dbReference>
<name>A0A815A181_ADIRI</name>